<accession>A0AAE8M3A3</accession>
<evidence type="ECO:0000259" key="8">
    <source>
        <dbReference type="PROSITE" id="PS50850"/>
    </source>
</evidence>
<dbReference type="Pfam" id="PF07690">
    <property type="entry name" value="MFS_1"/>
    <property type="match status" value="1"/>
</dbReference>
<keyword evidence="6" id="KW-0325">Glycoprotein</keyword>
<dbReference type="PROSITE" id="PS50850">
    <property type="entry name" value="MFS"/>
    <property type="match status" value="1"/>
</dbReference>
<reference evidence="9" key="1">
    <citation type="submission" date="2018-03" db="EMBL/GenBank/DDBJ databases">
        <authorList>
            <person name="Guldener U."/>
        </authorList>
    </citation>
    <scope>NUCLEOTIDE SEQUENCE</scope>
</reference>
<gene>
    <name evidence="9" type="ORF">FTOL_03102</name>
</gene>
<keyword evidence="10" id="KW-1185">Reference proteome</keyword>
<dbReference type="EMBL" id="ONZP01000093">
    <property type="protein sequence ID" value="SPJ73372.1"/>
    <property type="molecule type" value="Genomic_DNA"/>
</dbReference>
<dbReference type="InterPro" id="IPR020846">
    <property type="entry name" value="MFS_dom"/>
</dbReference>
<dbReference type="Gene3D" id="1.20.1250.20">
    <property type="entry name" value="MFS general substrate transporter like domains"/>
    <property type="match status" value="1"/>
</dbReference>
<feature type="transmembrane region" description="Helical" evidence="7">
    <location>
        <begin position="78"/>
        <end position="98"/>
    </location>
</feature>
<evidence type="ECO:0000256" key="3">
    <source>
        <dbReference type="ARBA" id="ARBA00022692"/>
    </source>
</evidence>
<evidence type="ECO:0000256" key="2">
    <source>
        <dbReference type="ARBA" id="ARBA00022448"/>
    </source>
</evidence>
<keyword evidence="3 7" id="KW-0812">Transmembrane</keyword>
<evidence type="ECO:0000256" key="6">
    <source>
        <dbReference type="ARBA" id="ARBA00023180"/>
    </source>
</evidence>
<evidence type="ECO:0000256" key="7">
    <source>
        <dbReference type="SAM" id="Phobius"/>
    </source>
</evidence>
<keyword evidence="4 7" id="KW-1133">Transmembrane helix</keyword>
<keyword evidence="2" id="KW-0813">Transport</keyword>
<evidence type="ECO:0000313" key="10">
    <source>
        <dbReference type="Proteomes" id="UP001187734"/>
    </source>
</evidence>
<dbReference type="AlphaFoldDB" id="A0AAE8M3A3"/>
<proteinExistence type="predicted"/>
<dbReference type="GO" id="GO:0022857">
    <property type="term" value="F:transmembrane transporter activity"/>
    <property type="evidence" value="ECO:0007669"/>
    <property type="project" value="InterPro"/>
</dbReference>
<evidence type="ECO:0000256" key="4">
    <source>
        <dbReference type="ARBA" id="ARBA00022989"/>
    </source>
</evidence>
<evidence type="ECO:0000256" key="1">
    <source>
        <dbReference type="ARBA" id="ARBA00004141"/>
    </source>
</evidence>
<feature type="transmembrane region" description="Helical" evidence="7">
    <location>
        <begin position="40"/>
        <end position="58"/>
    </location>
</feature>
<dbReference type="GO" id="GO:0016020">
    <property type="term" value="C:membrane"/>
    <property type="evidence" value="ECO:0007669"/>
    <property type="project" value="UniProtKB-SubCell"/>
</dbReference>
<dbReference type="PANTHER" id="PTHR23504">
    <property type="entry name" value="MAJOR FACILITATOR SUPERFAMILY DOMAIN-CONTAINING PROTEIN 10"/>
    <property type="match status" value="1"/>
</dbReference>
<comment type="caution">
    <text evidence="9">The sequence shown here is derived from an EMBL/GenBank/DDBJ whole genome shotgun (WGS) entry which is preliminary data.</text>
</comment>
<dbReference type="InterPro" id="IPR011701">
    <property type="entry name" value="MFS"/>
</dbReference>
<dbReference type="PANTHER" id="PTHR23504:SF3">
    <property type="entry name" value="MAJOR FACILITATOR SUPERFAMILY (MFS) PROFILE DOMAIN-CONTAINING PROTEIN"/>
    <property type="match status" value="1"/>
</dbReference>
<protein>
    <recommendedName>
        <fullName evidence="8">Major facilitator superfamily (MFS) profile domain-containing protein</fullName>
    </recommendedName>
</protein>
<keyword evidence="5 7" id="KW-0472">Membrane</keyword>
<dbReference type="Proteomes" id="UP001187734">
    <property type="component" value="Unassembled WGS sequence"/>
</dbReference>
<sequence>MDSTSLLLSPDRESTLYLESASTSLHSGTNKAYTRPKLQILLLCYACFMEPLAFYSIFPYIAQMTQRNGNLTEFDIGFYSGLFESLFSAVQAVYLIFWSSMADRYGGKTILIFNLLETSAGTLLFGFATSLWQMAPFRSLSGAVAGATVIVRTMIGERCTSETRT</sequence>
<feature type="transmembrane region" description="Helical" evidence="7">
    <location>
        <begin position="110"/>
        <end position="131"/>
    </location>
</feature>
<evidence type="ECO:0000313" key="9">
    <source>
        <dbReference type="EMBL" id="SPJ73372.1"/>
    </source>
</evidence>
<feature type="domain" description="Major facilitator superfamily (MFS) profile" evidence="8">
    <location>
        <begin position="39"/>
        <end position="165"/>
    </location>
</feature>
<dbReference type="SUPFAM" id="SSF103473">
    <property type="entry name" value="MFS general substrate transporter"/>
    <property type="match status" value="1"/>
</dbReference>
<evidence type="ECO:0000256" key="5">
    <source>
        <dbReference type="ARBA" id="ARBA00023136"/>
    </source>
</evidence>
<comment type="subcellular location">
    <subcellularLocation>
        <location evidence="1">Membrane</location>
        <topology evidence="1">Multi-pass membrane protein</topology>
    </subcellularLocation>
</comment>
<name>A0AAE8M3A3_9HYPO</name>
<organism evidence="9 10">
    <name type="scientific">Fusarium torulosum</name>
    <dbReference type="NCBI Taxonomy" id="33205"/>
    <lineage>
        <taxon>Eukaryota</taxon>
        <taxon>Fungi</taxon>
        <taxon>Dikarya</taxon>
        <taxon>Ascomycota</taxon>
        <taxon>Pezizomycotina</taxon>
        <taxon>Sordariomycetes</taxon>
        <taxon>Hypocreomycetidae</taxon>
        <taxon>Hypocreales</taxon>
        <taxon>Nectriaceae</taxon>
        <taxon>Fusarium</taxon>
    </lineage>
</organism>
<dbReference type="InterPro" id="IPR036259">
    <property type="entry name" value="MFS_trans_sf"/>
</dbReference>